<dbReference type="Pfam" id="PF00069">
    <property type="entry name" value="Pkinase"/>
    <property type="match status" value="1"/>
</dbReference>
<protein>
    <recommendedName>
        <fullName evidence="2">non-specific serine/threonine protein kinase</fullName>
        <ecNumber evidence="2">2.7.11.1</ecNumber>
    </recommendedName>
</protein>
<keyword evidence="4" id="KW-0597">Phosphoprotein</keyword>
<dbReference type="SUPFAM" id="SSF56112">
    <property type="entry name" value="Protein kinase-like (PK-like)"/>
    <property type="match status" value="1"/>
</dbReference>
<keyword evidence="13" id="KW-1185">Reference proteome</keyword>
<evidence type="ECO:0000256" key="8">
    <source>
        <dbReference type="ARBA" id="ARBA00022840"/>
    </source>
</evidence>
<keyword evidence="3" id="KW-0723">Serine/threonine-protein kinase</keyword>
<proteinExistence type="inferred from homology"/>
<dbReference type="PIRSF" id="PIRSF037993">
    <property type="entry name" value="STPK_Pim-1"/>
    <property type="match status" value="1"/>
</dbReference>
<feature type="non-terminal residue" evidence="12">
    <location>
        <position position="1"/>
    </location>
</feature>
<evidence type="ECO:0000256" key="3">
    <source>
        <dbReference type="ARBA" id="ARBA00022527"/>
    </source>
</evidence>
<dbReference type="Gene3D" id="3.30.200.20">
    <property type="entry name" value="Phosphorylase Kinase, domain 1"/>
    <property type="match status" value="1"/>
</dbReference>
<comment type="catalytic activity">
    <reaction evidence="10">
        <text>L-seryl-[protein] + ATP = O-phospho-L-seryl-[protein] + ADP + H(+)</text>
        <dbReference type="Rhea" id="RHEA:17989"/>
        <dbReference type="Rhea" id="RHEA-COMP:9863"/>
        <dbReference type="Rhea" id="RHEA-COMP:11604"/>
        <dbReference type="ChEBI" id="CHEBI:15378"/>
        <dbReference type="ChEBI" id="CHEBI:29999"/>
        <dbReference type="ChEBI" id="CHEBI:30616"/>
        <dbReference type="ChEBI" id="CHEBI:83421"/>
        <dbReference type="ChEBI" id="CHEBI:456216"/>
        <dbReference type="EC" id="2.7.11.1"/>
    </reaction>
</comment>
<comment type="similarity">
    <text evidence="1">Belongs to the protein kinase superfamily. CAMK Ser/Thr protein kinase family. PIM subfamily.</text>
</comment>
<dbReference type="GO" id="GO:0016301">
    <property type="term" value="F:kinase activity"/>
    <property type="evidence" value="ECO:0007669"/>
    <property type="project" value="UniProtKB-KW"/>
</dbReference>
<comment type="caution">
    <text evidence="12">The sequence shown here is derived from an EMBL/GenBank/DDBJ whole genome shotgun (WGS) entry which is preliminary data.</text>
</comment>
<organism evidence="12 13">
    <name type="scientific">Polypterus senegalus</name>
    <name type="common">Senegal bichir</name>
    <dbReference type="NCBI Taxonomy" id="55291"/>
    <lineage>
        <taxon>Eukaryota</taxon>
        <taxon>Metazoa</taxon>
        <taxon>Chordata</taxon>
        <taxon>Craniata</taxon>
        <taxon>Vertebrata</taxon>
        <taxon>Euteleostomi</taxon>
        <taxon>Actinopterygii</taxon>
        <taxon>Polypteriformes</taxon>
        <taxon>Polypteridae</taxon>
        <taxon>Polypterus</taxon>
    </lineage>
</organism>
<evidence type="ECO:0000256" key="1">
    <source>
        <dbReference type="ARBA" id="ARBA00005505"/>
    </source>
</evidence>
<dbReference type="PROSITE" id="PS50011">
    <property type="entry name" value="PROTEIN_KINASE_DOM"/>
    <property type="match status" value="1"/>
</dbReference>
<evidence type="ECO:0000256" key="10">
    <source>
        <dbReference type="ARBA" id="ARBA00048679"/>
    </source>
</evidence>
<gene>
    <name evidence="12" type="primary">Pim2_4</name>
    <name evidence="12" type="ORF">GTO92_0018914</name>
</gene>
<dbReference type="EMBL" id="JAAWVN010026461">
    <property type="protein sequence ID" value="MBN3294393.1"/>
    <property type="molecule type" value="Genomic_DNA"/>
</dbReference>
<feature type="non-terminal residue" evidence="12">
    <location>
        <position position="251"/>
    </location>
</feature>
<evidence type="ECO:0000256" key="2">
    <source>
        <dbReference type="ARBA" id="ARBA00012513"/>
    </source>
</evidence>
<name>A0ABS2Z6M2_POLSE</name>
<sequence length="251" mass="28755">MAFYTYLFAQESLDPNPLPMEVAAMKSVSKPPHPGVIQLLDWCNGTEKIALVMERHSPCVNLDDYIQCQSTGVRESQARCFFQQIVQALQHCHACGVFHGDVTPDNILVNVFSEQVILIDFGIASFFKEEERDFFSGVLWLAPPEFYVTGRFREIPATVWSLGLILYEMVYKCLPFSTEHEIVEGYLKFERPISEDCEDIIRKCLAPLPTDRPTMEEIHQHSFMKVPSAVSFHTVSVIELYTVKKTLTNYF</sequence>
<dbReference type="Proteomes" id="UP001166052">
    <property type="component" value="Unassembled WGS sequence"/>
</dbReference>
<dbReference type="InterPro" id="IPR008266">
    <property type="entry name" value="Tyr_kinase_AS"/>
</dbReference>
<dbReference type="PANTHER" id="PTHR22984:SF11">
    <property type="entry name" value="AURORA KINASE-RELATED"/>
    <property type="match status" value="1"/>
</dbReference>
<dbReference type="EC" id="2.7.11.1" evidence="2"/>
<accession>A0ABS2Z6M2</accession>
<evidence type="ECO:0000313" key="12">
    <source>
        <dbReference type="EMBL" id="MBN3294393.1"/>
    </source>
</evidence>
<keyword evidence="6" id="KW-0547">Nucleotide-binding</keyword>
<evidence type="ECO:0000256" key="9">
    <source>
        <dbReference type="ARBA" id="ARBA00047899"/>
    </source>
</evidence>
<evidence type="ECO:0000256" key="6">
    <source>
        <dbReference type="ARBA" id="ARBA00022741"/>
    </source>
</evidence>
<evidence type="ECO:0000256" key="4">
    <source>
        <dbReference type="ARBA" id="ARBA00022553"/>
    </source>
</evidence>
<evidence type="ECO:0000259" key="11">
    <source>
        <dbReference type="PROSITE" id="PS50011"/>
    </source>
</evidence>
<feature type="domain" description="Protein kinase" evidence="11">
    <location>
        <begin position="1"/>
        <end position="224"/>
    </location>
</feature>
<keyword evidence="7 12" id="KW-0418">Kinase</keyword>
<reference evidence="12" key="1">
    <citation type="journal article" date="2021" name="Cell">
        <title>Tracing the genetic footprints of vertebrate landing in non-teleost ray-finned fishes.</title>
        <authorList>
            <person name="Bi X."/>
            <person name="Wang K."/>
            <person name="Yang L."/>
            <person name="Pan H."/>
            <person name="Jiang H."/>
            <person name="Wei Q."/>
            <person name="Fang M."/>
            <person name="Yu H."/>
            <person name="Zhu C."/>
            <person name="Cai Y."/>
            <person name="He Y."/>
            <person name="Gan X."/>
            <person name="Zeng H."/>
            <person name="Yu D."/>
            <person name="Zhu Y."/>
            <person name="Jiang H."/>
            <person name="Qiu Q."/>
            <person name="Yang H."/>
            <person name="Zhang Y.E."/>
            <person name="Wang W."/>
            <person name="Zhu M."/>
            <person name="He S."/>
            <person name="Zhang G."/>
        </authorList>
    </citation>
    <scope>NUCLEOTIDE SEQUENCE</scope>
    <source>
        <strain evidence="12">Bchr_001</strain>
    </source>
</reference>
<dbReference type="PANTHER" id="PTHR22984">
    <property type="entry name" value="SERINE/THREONINE-PROTEIN KINASE PIM"/>
    <property type="match status" value="1"/>
</dbReference>
<dbReference type="InterPro" id="IPR051138">
    <property type="entry name" value="PIM_Ser/Thr_kinase"/>
</dbReference>
<dbReference type="InterPro" id="IPR017348">
    <property type="entry name" value="PIM1/2/3"/>
</dbReference>
<evidence type="ECO:0000313" key="13">
    <source>
        <dbReference type="Proteomes" id="UP001166052"/>
    </source>
</evidence>
<dbReference type="Gene3D" id="1.10.510.10">
    <property type="entry name" value="Transferase(Phosphotransferase) domain 1"/>
    <property type="match status" value="1"/>
</dbReference>
<dbReference type="InterPro" id="IPR011009">
    <property type="entry name" value="Kinase-like_dom_sf"/>
</dbReference>
<evidence type="ECO:0000256" key="5">
    <source>
        <dbReference type="ARBA" id="ARBA00022679"/>
    </source>
</evidence>
<evidence type="ECO:0000256" key="7">
    <source>
        <dbReference type="ARBA" id="ARBA00022777"/>
    </source>
</evidence>
<keyword evidence="5" id="KW-0808">Transferase</keyword>
<comment type="catalytic activity">
    <reaction evidence="9">
        <text>L-threonyl-[protein] + ATP = O-phospho-L-threonyl-[protein] + ADP + H(+)</text>
        <dbReference type="Rhea" id="RHEA:46608"/>
        <dbReference type="Rhea" id="RHEA-COMP:11060"/>
        <dbReference type="Rhea" id="RHEA-COMP:11605"/>
        <dbReference type="ChEBI" id="CHEBI:15378"/>
        <dbReference type="ChEBI" id="CHEBI:30013"/>
        <dbReference type="ChEBI" id="CHEBI:30616"/>
        <dbReference type="ChEBI" id="CHEBI:61977"/>
        <dbReference type="ChEBI" id="CHEBI:456216"/>
        <dbReference type="EC" id="2.7.11.1"/>
    </reaction>
</comment>
<dbReference type="InterPro" id="IPR000719">
    <property type="entry name" value="Prot_kinase_dom"/>
</dbReference>
<dbReference type="PROSITE" id="PS00109">
    <property type="entry name" value="PROTEIN_KINASE_TYR"/>
    <property type="match status" value="1"/>
</dbReference>
<keyword evidence="8" id="KW-0067">ATP-binding</keyword>